<dbReference type="InterPro" id="IPR019269">
    <property type="entry name" value="BLOC1_su2"/>
</dbReference>
<dbReference type="Proteomes" id="UP001054889">
    <property type="component" value="Unassembled WGS sequence"/>
</dbReference>
<proteinExistence type="inferred from homology"/>
<evidence type="ECO:0000256" key="3">
    <source>
        <dbReference type="SAM" id="MobiDB-lite"/>
    </source>
</evidence>
<dbReference type="EMBL" id="BQKI01000074">
    <property type="protein sequence ID" value="GJN19239.1"/>
    <property type="molecule type" value="Genomic_DNA"/>
</dbReference>
<evidence type="ECO:0000313" key="5">
    <source>
        <dbReference type="Proteomes" id="UP001054889"/>
    </source>
</evidence>
<comment type="similarity">
    <text evidence="1">Belongs to the BLOC1S2 family.</text>
</comment>
<sequence>MLGPEVFYGPFMTACKAQPSSKQKVWNQLESKARRHARPGSPSENGVRHVAEAPAMAKTPSEPASGQRDELAESLGELFTNVSLMVRGELQVPPAPASDSNLTSSFDVRMVSAFQWGTNNQLSLIEKMNDRVAQEYSNYGDVAAGLRVFVEQLNEKNQGFDEYISQIDTIDQQVTEFEAVVSMLDKHATTRSRAAVEVVRPKTSAATGARPLREGAEGFVEEASDEVNEGGQEVMAEGETTGGQLTQEEAEYASRIAKERIKKQQEDALQEEENIRLMEHEVERQKRVAEEQMLRAQAL</sequence>
<evidence type="ECO:0000313" key="4">
    <source>
        <dbReference type="EMBL" id="GJN19239.1"/>
    </source>
</evidence>
<accession>A0AAV5E7Z5</accession>
<dbReference type="Pfam" id="PF10046">
    <property type="entry name" value="BLOC1_2"/>
    <property type="match status" value="1"/>
</dbReference>
<organism evidence="4 5">
    <name type="scientific">Eleusine coracana subsp. coracana</name>
    <dbReference type="NCBI Taxonomy" id="191504"/>
    <lineage>
        <taxon>Eukaryota</taxon>
        <taxon>Viridiplantae</taxon>
        <taxon>Streptophyta</taxon>
        <taxon>Embryophyta</taxon>
        <taxon>Tracheophyta</taxon>
        <taxon>Spermatophyta</taxon>
        <taxon>Magnoliopsida</taxon>
        <taxon>Liliopsida</taxon>
        <taxon>Poales</taxon>
        <taxon>Poaceae</taxon>
        <taxon>PACMAD clade</taxon>
        <taxon>Chloridoideae</taxon>
        <taxon>Cynodonteae</taxon>
        <taxon>Eleusininae</taxon>
        <taxon>Eleusine</taxon>
    </lineage>
</organism>
<name>A0AAV5E7Z5_ELECO</name>
<keyword evidence="5" id="KW-1185">Reference proteome</keyword>
<reference evidence="4" key="1">
    <citation type="journal article" date="2018" name="DNA Res.">
        <title>Multiple hybrid de novo genome assembly of finger millet, an orphan allotetraploid crop.</title>
        <authorList>
            <person name="Hatakeyama M."/>
            <person name="Aluri S."/>
            <person name="Balachadran M.T."/>
            <person name="Sivarajan S.R."/>
            <person name="Patrignani A."/>
            <person name="Gruter S."/>
            <person name="Poveda L."/>
            <person name="Shimizu-Inatsugi R."/>
            <person name="Baeten J."/>
            <person name="Francoijs K.J."/>
            <person name="Nataraja K.N."/>
            <person name="Reddy Y.A.N."/>
            <person name="Phadnis S."/>
            <person name="Ravikumar R.L."/>
            <person name="Schlapbach R."/>
            <person name="Sreeman S.M."/>
            <person name="Shimizu K.K."/>
        </authorList>
    </citation>
    <scope>NUCLEOTIDE SEQUENCE</scope>
</reference>
<dbReference type="PANTHER" id="PTHR47882:SF1">
    <property type="entry name" value="BIOGENESIS OF LYSOSOME-RELATED ORGANELLES COMPLEX 1 SUBUNIT 2"/>
    <property type="match status" value="1"/>
</dbReference>
<keyword evidence="2" id="KW-0175">Coiled coil</keyword>
<feature type="region of interest" description="Disordered" evidence="3">
    <location>
        <begin position="28"/>
        <end position="68"/>
    </location>
</feature>
<comment type="caution">
    <text evidence="4">The sequence shown here is derived from an EMBL/GenBank/DDBJ whole genome shotgun (WGS) entry which is preliminary data.</text>
</comment>
<gene>
    <name evidence="4" type="primary">gb06488</name>
    <name evidence="4" type="ORF">PR202_gb06488</name>
</gene>
<evidence type="ECO:0000256" key="1">
    <source>
        <dbReference type="ARBA" id="ARBA00008468"/>
    </source>
</evidence>
<dbReference type="AlphaFoldDB" id="A0AAV5E7Z5"/>
<protein>
    <submittedName>
        <fullName evidence="4">Uncharacterized protein</fullName>
    </submittedName>
</protein>
<evidence type="ECO:0000256" key="2">
    <source>
        <dbReference type="SAM" id="Coils"/>
    </source>
</evidence>
<feature type="coiled-coil region" evidence="2">
    <location>
        <begin position="254"/>
        <end position="288"/>
    </location>
</feature>
<reference evidence="4" key="2">
    <citation type="submission" date="2021-12" db="EMBL/GenBank/DDBJ databases">
        <title>Resequencing data analysis of finger millet.</title>
        <authorList>
            <person name="Hatakeyama M."/>
            <person name="Aluri S."/>
            <person name="Balachadran M.T."/>
            <person name="Sivarajan S.R."/>
            <person name="Poveda L."/>
            <person name="Shimizu-Inatsugi R."/>
            <person name="Schlapbach R."/>
            <person name="Sreeman S.M."/>
            <person name="Shimizu K.K."/>
        </authorList>
    </citation>
    <scope>NUCLEOTIDE SEQUENCE</scope>
</reference>
<dbReference type="PANTHER" id="PTHR47882">
    <property type="entry name" value="BIOGENESIS OF LYSOSOME-RELATED ORGANELLES COMPLEX 1 SUBUNIT 2"/>
    <property type="match status" value="1"/>
</dbReference>